<comment type="caution">
    <text evidence="2">The sequence shown here is derived from an EMBL/GenBank/DDBJ whole genome shotgun (WGS) entry which is preliminary data.</text>
</comment>
<proteinExistence type="predicted"/>
<organism evidence="2 3">
    <name type="scientific">Candida boidinii</name>
    <name type="common">Yeast</name>
    <dbReference type="NCBI Taxonomy" id="5477"/>
    <lineage>
        <taxon>Eukaryota</taxon>
        <taxon>Fungi</taxon>
        <taxon>Dikarya</taxon>
        <taxon>Ascomycota</taxon>
        <taxon>Saccharomycotina</taxon>
        <taxon>Pichiomycetes</taxon>
        <taxon>Pichiales</taxon>
        <taxon>Pichiaceae</taxon>
        <taxon>Ogataea</taxon>
        <taxon>Ogataea/Candida clade</taxon>
    </lineage>
</organism>
<dbReference type="EMBL" id="BSXN01002913">
    <property type="protein sequence ID" value="GME78009.1"/>
    <property type="molecule type" value="Genomic_DNA"/>
</dbReference>
<dbReference type="AlphaFoldDB" id="A0A9W6WCS2"/>
<evidence type="ECO:0000256" key="1">
    <source>
        <dbReference type="SAM" id="MobiDB-lite"/>
    </source>
</evidence>
<feature type="region of interest" description="Disordered" evidence="1">
    <location>
        <begin position="36"/>
        <end position="69"/>
    </location>
</feature>
<reference evidence="2" key="1">
    <citation type="submission" date="2023-04" db="EMBL/GenBank/DDBJ databases">
        <title>Candida boidinii NBRC 10035.</title>
        <authorList>
            <person name="Ichikawa N."/>
            <person name="Sato H."/>
            <person name="Tonouchi N."/>
        </authorList>
    </citation>
    <scope>NUCLEOTIDE SEQUENCE</scope>
    <source>
        <strain evidence="2">NBRC 10035</strain>
    </source>
</reference>
<sequence>MAEKKRKHYIERFDKFGALVGLSEVDLRGDGDEITIPIGSHAGEKLESEKTTTTTATEETFGEKENSSQNADVVIEEVGEDKKIERLAEQMAEKLAV</sequence>
<gene>
    <name evidence="2" type="ORF">Cboi02_000569100</name>
</gene>
<accession>A0A9W6WCS2</accession>
<name>A0A9W6WCS2_CANBO</name>
<dbReference type="Proteomes" id="UP001165120">
    <property type="component" value="Unassembled WGS sequence"/>
</dbReference>
<evidence type="ECO:0000313" key="2">
    <source>
        <dbReference type="EMBL" id="GME78009.1"/>
    </source>
</evidence>
<keyword evidence="3" id="KW-1185">Reference proteome</keyword>
<protein>
    <submittedName>
        <fullName evidence="2">Unnamed protein product</fullName>
    </submittedName>
</protein>
<evidence type="ECO:0000313" key="3">
    <source>
        <dbReference type="Proteomes" id="UP001165120"/>
    </source>
</evidence>